<keyword evidence="1" id="KW-0805">Transcription regulation</keyword>
<comment type="caution">
    <text evidence="6">The sequence shown here is derived from an EMBL/GenBank/DDBJ whole genome shotgun (WGS) entry which is preliminary data.</text>
</comment>
<dbReference type="InterPro" id="IPR000524">
    <property type="entry name" value="Tscrpt_reg_HTH_GntR"/>
</dbReference>
<reference evidence="7" key="1">
    <citation type="journal article" date="2019" name="Int. J. Syst. Evol. Microbiol.">
        <title>The Global Catalogue of Microorganisms (GCM) 10K type strain sequencing project: providing services to taxonomists for standard genome sequencing and annotation.</title>
        <authorList>
            <consortium name="The Broad Institute Genomics Platform"/>
            <consortium name="The Broad Institute Genome Sequencing Center for Infectious Disease"/>
            <person name="Wu L."/>
            <person name="Ma J."/>
        </authorList>
    </citation>
    <scope>NUCLEOTIDE SEQUENCE [LARGE SCALE GENOMIC DNA]</scope>
    <source>
        <strain evidence="7">CGMCC 4.7131</strain>
    </source>
</reference>
<sequence>MAKAYERIADDLRRRIRAGEWSPGERLPAETKLVEDFRKSLPTVRQALGVLQAEGLIEKQHGRGNVVRKARRPVTRTNERHQWEKGRARQTLEERQQTGATERDTGLSVSDLVFSAEFKEIEADDDLAQAFDVPVGTRLLERVYRTRYREEEAPFNVSRSRLLYETAAANPELLDESKEPWPGGTQNQLHTVGIEVDRVIERVTARPPTIEETEELGLTAGVAVMVLRKTSIDTDGRVVEVADVTLPGDRTVLEFTTPLTRWDA</sequence>
<keyword evidence="3" id="KW-0804">Transcription</keyword>
<keyword evidence="7" id="KW-1185">Reference proteome</keyword>
<dbReference type="SUPFAM" id="SSF46785">
    <property type="entry name" value="Winged helix' DNA-binding domain"/>
    <property type="match status" value="1"/>
</dbReference>
<evidence type="ECO:0000259" key="5">
    <source>
        <dbReference type="PROSITE" id="PS50949"/>
    </source>
</evidence>
<feature type="region of interest" description="Disordered" evidence="4">
    <location>
        <begin position="71"/>
        <end position="105"/>
    </location>
</feature>
<proteinExistence type="predicted"/>
<feature type="compositionally biased region" description="Basic and acidic residues" evidence="4">
    <location>
        <begin position="77"/>
        <end position="105"/>
    </location>
</feature>
<evidence type="ECO:0000313" key="7">
    <source>
        <dbReference type="Proteomes" id="UP001596035"/>
    </source>
</evidence>
<dbReference type="EMBL" id="JBHSKN010000009">
    <property type="protein sequence ID" value="MFC5240142.1"/>
    <property type="molecule type" value="Genomic_DNA"/>
</dbReference>
<dbReference type="SMART" id="SM00866">
    <property type="entry name" value="UTRA"/>
    <property type="match status" value="1"/>
</dbReference>
<dbReference type="CDD" id="cd07377">
    <property type="entry name" value="WHTH_GntR"/>
    <property type="match status" value="1"/>
</dbReference>
<gene>
    <name evidence="6" type="ORF">ACFPWV_09545</name>
</gene>
<dbReference type="InterPro" id="IPR028978">
    <property type="entry name" value="Chorismate_lyase_/UTRA_dom_sf"/>
</dbReference>
<evidence type="ECO:0000256" key="2">
    <source>
        <dbReference type="ARBA" id="ARBA00023125"/>
    </source>
</evidence>
<dbReference type="Gene3D" id="1.10.10.10">
    <property type="entry name" value="Winged helix-like DNA-binding domain superfamily/Winged helix DNA-binding domain"/>
    <property type="match status" value="1"/>
</dbReference>
<keyword evidence="2" id="KW-0238">DNA-binding</keyword>
<dbReference type="Gene3D" id="3.40.1410.10">
    <property type="entry name" value="Chorismate lyase-like"/>
    <property type="match status" value="1"/>
</dbReference>
<dbReference type="PROSITE" id="PS50949">
    <property type="entry name" value="HTH_GNTR"/>
    <property type="match status" value="1"/>
</dbReference>
<feature type="domain" description="HTH gntR-type" evidence="5">
    <location>
        <begin position="2"/>
        <end position="70"/>
    </location>
</feature>
<dbReference type="SMART" id="SM00345">
    <property type="entry name" value="HTH_GNTR"/>
    <property type="match status" value="1"/>
</dbReference>
<dbReference type="InterPro" id="IPR011663">
    <property type="entry name" value="UTRA"/>
</dbReference>
<dbReference type="SUPFAM" id="SSF64288">
    <property type="entry name" value="Chorismate lyase-like"/>
    <property type="match status" value="1"/>
</dbReference>
<dbReference type="InterPro" id="IPR036390">
    <property type="entry name" value="WH_DNA-bd_sf"/>
</dbReference>
<dbReference type="InterPro" id="IPR036388">
    <property type="entry name" value="WH-like_DNA-bd_sf"/>
</dbReference>
<protein>
    <submittedName>
        <fullName evidence="6">GntR family transcriptional regulator</fullName>
    </submittedName>
</protein>
<name>A0ABW0DMV1_9ACTN</name>
<evidence type="ECO:0000256" key="1">
    <source>
        <dbReference type="ARBA" id="ARBA00023015"/>
    </source>
</evidence>
<accession>A0ABW0DMV1</accession>
<dbReference type="Pfam" id="PF00392">
    <property type="entry name" value="GntR"/>
    <property type="match status" value="1"/>
</dbReference>
<dbReference type="Proteomes" id="UP001596035">
    <property type="component" value="Unassembled WGS sequence"/>
</dbReference>
<evidence type="ECO:0000313" key="6">
    <source>
        <dbReference type="EMBL" id="MFC5240142.1"/>
    </source>
</evidence>
<dbReference type="InterPro" id="IPR050679">
    <property type="entry name" value="Bact_HTH_transcr_reg"/>
</dbReference>
<dbReference type="Pfam" id="PF07702">
    <property type="entry name" value="UTRA"/>
    <property type="match status" value="1"/>
</dbReference>
<evidence type="ECO:0000256" key="3">
    <source>
        <dbReference type="ARBA" id="ARBA00023163"/>
    </source>
</evidence>
<dbReference type="RefSeq" id="WP_344559431.1">
    <property type="nucleotide sequence ID" value="NZ_BAAATG010000014.1"/>
</dbReference>
<evidence type="ECO:0000256" key="4">
    <source>
        <dbReference type="SAM" id="MobiDB-lite"/>
    </source>
</evidence>
<dbReference type="PANTHER" id="PTHR44846">
    <property type="entry name" value="MANNOSYL-D-GLYCERATE TRANSPORT/METABOLISM SYSTEM REPRESSOR MNGR-RELATED"/>
    <property type="match status" value="1"/>
</dbReference>
<dbReference type="PANTHER" id="PTHR44846:SF17">
    <property type="entry name" value="GNTR-FAMILY TRANSCRIPTIONAL REGULATOR"/>
    <property type="match status" value="1"/>
</dbReference>
<organism evidence="6 7">
    <name type="scientific">Streptomyces atrovirens</name>
    <dbReference type="NCBI Taxonomy" id="285556"/>
    <lineage>
        <taxon>Bacteria</taxon>
        <taxon>Bacillati</taxon>
        <taxon>Actinomycetota</taxon>
        <taxon>Actinomycetes</taxon>
        <taxon>Kitasatosporales</taxon>
        <taxon>Streptomycetaceae</taxon>
        <taxon>Streptomyces</taxon>
    </lineage>
</organism>